<dbReference type="EMBL" id="JBAMIC010000002">
    <property type="protein sequence ID" value="KAK7113190.1"/>
    <property type="molecule type" value="Genomic_DNA"/>
</dbReference>
<feature type="compositionally biased region" description="Low complexity" evidence="1">
    <location>
        <begin position="412"/>
        <end position="428"/>
    </location>
</feature>
<feature type="compositionally biased region" description="Low complexity" evidence="1">
    <location>
        <begin position="769"/>
        <end position="778"/>
    </location>
</feature>
<organism evidence="2 3">
    <name type="scientific">Littorina saxatilis</name>
    <dbReference type="NCBI Taxonomy" id="31220"/>
    <lineage>
        <taxon>Eukaryota</taxon>
        <taxon>Metazoa</taxon>
        <taxon>Spiralia</taxon>
        <taxon>Lophotrochozoa</taxon>
        <taxon>Mollusca</taxon>
        <taxon>Gastropoda</taxon>
        <taxon>Caenogastropoda</taxon>
        <taxon>Littorinimorpha</taxon>
        <taxon>Littorinoidea</taxon>
        <taxon>Littorinidae</taxon>
        <taxon>Littorina</taxon>
    </lineage>
</organism>
<gene>
    <name evidence="2" type="ORF">V1264_012527</name>
</gene>
<feature type="compositionally biased region" description="Basic and acidic residues" evidence="1">
    <location>
        <begin position="900"/>
        <end position="913"/>
    </location>
</feature>
<feature type="compositionally biased region" description="Polar residues" evidence="1">
    <location>
        <begin position="790"/>
        <end position="800"/>
    </location>
</feature>
<feature type="compositionally biased region" description="Low complexity" evidence="1">
    <location>
        <begin position="554"/>
        <end position="573"/>
    </location>
</feature>
<feature type="compositionally biased region" description="Basic and acidic residues" evidence="1">
    <location>
        <begin position="638"/>
        <end position="655"/>
    </location>
</feature>
<feature type="region of interest" description="Disordered" evidence="1">
    <location>
        <begin position="195"/>
        <end position="295"/>
    </location>
</feature>
<proteinExistence type="predicted"/>
<feature type="compositionally biased region" description="Basic and acidic residues" evidence="1">
    <location>
        <begin position="801"/>
        <end position="851"/>
    </location>
</feature>
<feature type="compositionally biased region" description="Basic and acidic residues" evidence="1">
    <location>
        <begin position="231"/>
        <end position="247"/>
    </location>
</feature>
<feature type="compositionally biased region" description="Polar residues" evidence="1">
    <location>
        <begin position="126"/>
        <end position="136"/>
    </location>
</feature>
<feature type="region of interest" description="Disordered" evidence="1">
    <location>
        <begin position="126"/>
        <end position="170"/>
    </location>
</feature>
<keyword evidence="3" id="KW-1185">Reference proteome</keyword>
<sequence length="1038" mass="109871">MLHVAGGGGMARTAVVAVTVTVLLAALVTPSLQFTLGGQPLSYRARPVHWERETLSDERVTSQTAITVSESLSDDRDSSLTATTVTSLHGKLRSADNTAFNLNQHLHPSSRGQDRHSDRLFVVTQTADSPQSVAAKQSSRQSLRQHHQHTEGRVRPGSFHSNSQDVHSNFRSLSHSGSLLSGPLLSLVTRRAAGTERLSEGAGQTGLGTGLDTGPVAPLGSQPSSPRALHTKAEGLARSRGERDRDVNTPSHAESSPRHHSHRPSDPQRPQALAKFSAVQGGAATSPSSLHPAVSPDSLPITVYTPRQAASVVGVGDNRKTGAARSENKSTQSRIVDAISGVDSVLTGQPGSARHHPAASGQPSHQGVVNGRLSPKHDSTSGQGSDQYKSVITDPSRQGAVSVSGKDPSHAVVVSVGGSSGQDSTSDQGSDHYQWRSEAGDPRKPSGVIVKVKDPSKTVINDRGSSNNQGGVFLSVKDPGEGGSQGGHWESLKQGVQGADSQTHVPRMVLTVIGSLTAVVGVIVMAAIFQCCCRGRKRSGSASDEEDSAKKEQQQQQQEQRSQRSSRSKSPSPLKATNNIVDSQDLKGPSEQDKLLEEDPDLGDFSMVQRETEILRSYRKPPPPKNRARASRVPRGVKAADHKANPDALKDLVEKEEGEVNGVTKREHPDPPTPSKALTPPAVDISAMHSSMLDDIDHTLAALHDSDDDLDNNISLAAPTPSSGKNRSREGSADRSTAGLKGAALKPPGRDGVSKSPSQEELAKVLAAELSRSVSREVLSSKHESRTESPKPQTTESSKPQSKESTPKPQSKESTPKPQSKESTPKPQSKESTPKPQNKESTPKAQSKESTPKSQSAAASPKLGIKLPSASHSQDNAKATNGSSGAGDRNGLDTGAGASGDKKQPSPEREGAKDSGNIFALIDPTVKAGEGADRNKSKIPTRAASSPTQPTALLRPGSGKEKRFPVPSVHGDQMDQLLKSLKTRLKEDSPSAKPLTNKVSPQDEPADSDLDPHGRNRSNSDPSRQQDEKKTKLHQTHL</sequence>
<evidence type="ECO:0000256" key="1">
    <source>
        <dbReference type="SAM" id="MobiDB-lite"/>
    </source>
</evidence>
<comment type="caution">
    <text evidence="2">The sequence shown here is derived from an EMBL/GenBank/DDBJ whole genome shotgun (WGS) entry which is preliminary data.</text>
</comment>
<feature type="compositionally biased region" description="Polar residues" evidence="1">
    <location>
        <begin position="159"/>
        <end position="170"/>
    </location>
</feature>
<feature type="region of interest" description="Disordered" evidence="1">
    <location>
        <begin position="314"/>
        <end position="448"/>
    </location>
</feature>
<dbReference type="AlphaFoldDB" id="A0AAN9BXQ1"/>
<feature type="compositionally biased region" description="Polar residues" evidence="1">
    <location>
        <begin position="380"/>
        <end position="401"/>
    </location>
</feature>
<feature type="region of interest" description="Disordered" evidence="1">
    <location>
        <begin position="705"/>
        <end position="1038"/>
    </location>
</feature>
<reference evidence="2 3" key="1">
    <citation type="submission" date="2024-02" db="EMBL/GenBank/DDBJ databases">
        <title>Chromosome-scale genome assembly of the rough periwinkle Littorina saxatilis.</title>
        <authorList>
            <person name="De Jode A."/>
            <person name="Faria R."/>
            <person name="Formenti G."/>
            <person name="Sims Y."/>
            <person name="Smith T.P."/>
            <person name="Tracey A."/>
            <person name="Wood J.M.D."/>
            <person name="Zagrodzka Z.B."/>
            <person name="Johannesson K."/>
            <person name="Butlin R.K."/>
            <person name="Leder E.H."/>
        </authorList>
    </citation>
    <scope>NUCLEOTIDE SEQUENCE [LARGE SCALE GENOMIC DNA]</scope>
    <source>
        <strain evidence="2">Snail1</strain>
        <tissue evidence="2">Muscle</tissue>
    </source>
</reference>
<feature type="compositionally biased region" description="Basic and acidic residues" evidence="1">
    <location>
        <begin position="779"/>
        <end position="789"/>
    </location>
</feature>
<dbReference type="Proteomes" id="UP001374579">
    <property type="component" value="Unassembled WGS sequence"/>
</dbReference>
<feature type="compositionally biased region" description="Basic and acidic residues" evidence="1">
    <location>
        <begin position="584"/>
        <end position="597"/>
    </location>
</feature>
<name>A0AAN9BXQ1_9CAEN</name>
<feature type="compositionally biased region" description="Polar residues" evidence="1">
    <location>
        <begin position="870"/>
        <end position="883"/>
    </location>
</feature>
<accession>A0AAN9BXQ1</accession>
<feature type="compositionally biased region" description="Basic and acidic residues" evidence="1">
    <location>
        <begin position="429"/>
        <end position="444"/>
    </location>
</feature>
<evidence type="ECO:0000313" key="2">
    <source>
        <dbReference type="EMBL" id="KAK7113190.1"/>
    </source>
</evidence>
<protein>
    <submittedName>
        <fullName evidence="2">Uncharacterized protein</fullName>
    </submittedName>
</protein>
<feature type="region of interest" description="Disordered" evidence="1">
    <location>
        <begin position="537"/>
        <end position="690"/>
    </location>
</feature>
<evidence type="ECO:0000313" key="3">
    <source>
        <dbReference type="Proteomes" id="UP001374579"/>
    </source>
</evidence>